<feature type="region of interest" description="Disordered" evidence="11">
    <location>
        <begin position="563"/>
        <end position="591"/>
    </location>
</feature>
<evidence type="ECO:0000256" key="10">
    <source>
        <dbReference type="SAM" id="Coils"/>
    </source>
</evidence>
<evidence type="ECO:0000256" key="6">
    <source>
        <dbReference type="ARBA" id="ARBA00023043"/>
    </source>
</evidence>
<dbReference type="InterPro" id="IPR047161">
    <property type="entry name" value="GIT-like"/>
</dbReference>
<evidence type="ECO:0000256" key="11">
    <source>
        <dbReference type="SAM" id="MobiDB-lite"/>
    </source>
</evidence>
<keyword evidence="7 10" id="KW-0175">Coiled coil</keyword>
<dbReference type="FunFam" id="1.20.120.330:FF:000002">
    <property type="entry name" value="ARF GTPase-activating protein GIT2 isoform 1"/>
    <property type="match status" value="1"/>
</dbReference>
<dbReference type="SUPFAM" id="SSF57863">
    <property type="entry name" value="ArfGap/RecO-like zinc finger"/>
    <property type="match status" value="1"/>
</dbReference>
<keyword evidence="6 8" id="KW-0040">ANK repeat</keyword>
<evidence type="ECO:0000313" key="14">
    <source>
        <dbReference type="Proteomes" id="UP000264800"/>
    </source>
</evidence>
<dbReference type="Pfam" id="PF08518">
    <property type="entry name" value="GIT_SHD"/>
    <property type="match status" value="2"/>
</dbReference>
<dbReference type="GO" id="GO:0008270">
    <property type="term" value="F:zinc ion binding"/>
    <property type="evidence" value="ECO:0007669"/>
    <property type="project" value="UniProtKB-KW"/>
</dbReference>
<dbReference type="SMART" id="SM00555">
    <property type="entry name" value="GIT"/>
    <property type="match status" value="2"/>
</dbReference>
<evidence type="ECO:0000256" key="1">
    <source>
        <dbReference type="ARBA" id="ARBA00022468"/>
    </source>
</evidence>
<dbReference type="SUPFAM" id="SSF48403">
    <property type="entry name" value="Ankyrin repeat"/>
    <property type="match status" value="1"/>
</dbReference>
<dbReference type="GO" id="GO:0098793">
    <property type="term" value="C:presynapse"/>
    <property type="evidence" value="ECO:0007669"/>
    <property type="project" value="GOC"/>
</dbReference>
<dbReference type="PRINTS" id="PR00405">
    <property type="entry name" value="REVINTRACTNG"/>
</dbReference>
<evidence type="ECO:0000256" key="8">
    <source>
        <dbReference type="PROSITE-ProRule" id="PRU00023"/>
    </source>
</evidence>
<dbReference type="GO" id="GO:0007420">
    <property type="term" value="P:brain development"/>
    <property type="evidence" value="ECO:0007669"/>
    <property type="project" value="InterPro"/>
</dbReference>
<dbReference type="FunFam" id="1.10.220.150:FF:000003">
    <property type="entry name" value="ARF GTPase-activating protein GIT2 isoform 1"/>
    <property type="match status" value="1"/>
</dbReference>
<dbReference type="SMART" id="SM00248">
    <property type="entry name" value="ANK"/>
    <property type="match status" value="3"/>
</dbReference>
<sequence>MSKRLRNTEVCADCSAPEPRWASVNRGVLICDECCSVHRSLGRHSSQVRHLTRMPWPPTQLQMVQTLYSNGANSIWEHSLLDPSSVMSGKRKPNPQDKLHPTKSEFIRAKYQMLAFVHRMPCREDDSSTAKDLSKQLHSSVRTGNLETCLRLLSLGAQANFFHPEKGNTPLHVAAREGQISQVELLSVYGADPGALDSNGKTPFDHAQEIGHFDLADRLVEIQYELTDRLAFYLYGRKPEHTNNDHFIVPQLADSSSDLTELAKAAKRKLQSLSNHLFEELAMDVYDEVDRRETDAVWLATQNHSKLVTETTLVPFLPVNPEYSSTRNQGRQKLARFNAHEFVTLVIDILSDAKCRQQGSSAVSPKDNVELILNSTAVRHCSDSQDTDPDYDKVASDDDTDQELPSSKEERTKSLDSDLSDGPITMQEYVDVKNALSASEARIQELMKTQNDLNDQLRLMRIKLQSLQSENISLRRQVTTNMYQTPSGPDYPAPSSPSALKRRQSARASRPMSMYETGSGLKPYLPKGETPYPEEGLPTLQPFPPHTERAAFVTSSSLPSFPSTLSWSKDDGSQSSKLEKQISMPESDYDNTFNDFEMDDLGFCRRGRLRSGGWLGEGSSIPELDDLETESDPTLPSTEDVIRKTEQITKNIQELLRAAQDNKHDSFIPCSERIHVAVTEMAALFPKKPRSETVRNSLRLLTSSACRLQNECRKAVPSEGGSGPDTQLVTQQVIQCAYDIAKAAKQLVTITTKENTN</sequence>
<evidence type="ECO:0000256" key="9">
    <source>
        <dbReference type="PROSITE-ProRule" id="PRU00288"/>
    </source>
</evidence>
<dbReference type="InterPro" id="IPR038508">
    <property type="entry name" value="ArfGAP_dom_sf"/>
</dbReference>
<dbReference type="Pfam" id="PF12205">
    <property type="entry name" value="GIT1_C"/>
    <property type="match status" value="1"/>
</dbReference>
<accession>A0A3Q3AX98</accession>
<dbReference type="Pfam" id="PF01412">
    <property type="entry name" value="ArfGap"/>
    <property type="match status" value="1"/>
</dbReference>
<keyword evidence="14" id="KW-1185">Reference proteome</keyword>
<feature type="coiled-coil region" evidence="10">
    <location>
        <begin position="436"/>
        <end position="477"/>
    </location>
</feature>
<evidence type="ECO:0000256" key="2">
    <source>
        <dbReference type="ARBA" id="ARBA00022723"/>
    </source>
</evidence>
<feature type="domain" description="Arf-GAP" evidence="12">
    <location>
        <begin position="1"/>
        <end position="124"/>
    </location>
</feature>
<reference evidence="13" key="2">
    <citation type="submission" date="2025-09" db="UniProtKB">
        <authorList>
            <consortium name="Ensembl"/>
        </authorList>
    </citation>
    <scope>IDENTIFICATION</scope>
</reference>
<keyword evidence="5" id="KW-0862">Zinc</keyword>
<dbReference type="GO" id="GO:0032012">
    <property type="term" value="P:regulation of ARF protein signal transduction"/>
    <property type="evidence" value="ECO:0007669"/>
    <property type="project" value="InterPro"/>
</dbReference>
<dbReference type="GeneTree" id="ENSGT00940000156383"/>
<evidence type="ECO:0000256" key="3">
    <source>
        <dbReference type="ARBA" id="ARBA00022737"/>
    </source>
</evidence>
<protein>
    <submittedName>
        <fullName evidence="13">G protein-coupled receptor kinase interacting ArfGAP 2a</fullName>
    </submittedName>
</protein>
<dbReference type="STRING" id="37003.ENSKMAP00000021758"/>
<dbReference type="Gene3D" id="1.20.5.170">
    <property type="match status" value="1"/>
</dbReference>
<feature type="region of interest" description="Disordered" evidence="11">
    <location>
        <begin position="380"/>
        <end position="422"/>
    </location>
</feature>
<keyword evidence="3" id="KW-0677">Repeat</keyword>
<dbReference type="InterPro" id="IPR002110">
    <property type="entry name" value="Ankyrin_rpt"/>
</dbReference>
<feature type="compositionally biased region" description="Basic and acidic residues" evidence="11">
    <location>
        <begin position="406"/>
        <end position="416"/>
    </location>
</feature>
<dbReference type="InterPro" id="IPR013724">
    <property type="entry name" value="GIT_SHD"/>
</dbReference>
<keyword evidence="1" id="KW-0343">GTPase activation</keyword>
<dbReference type="Pfam" id="PF16559">
    <property type="entry name" value="GIT_CC"/>
    <property type="match status" value="1"/>
</dbReference>
<keyword evidence="4 9" id="KW-0863">Zinc-finger</keyword>
<dbReference type="Gene3D" id="1.20.120.330">
    <property type="entry name" value="Nucleotidyltransferases domain 2"/>
    <property type="match status" value="1"/>
</dbReference>
<dbReference type="PROSITE" id="PS50297">
    <property type="entry name" value="ANK_REP_REGION"/>
    <property type="match status" value="1"/>
</dbReference>
<dbReference type="GO" id="GO:0005096">
    <property type="term" value="F:GTPase activator activity"/>
    <property type="evidence" value="ECO:0007669"/>
    <property type="project" value="UniProtKB-KW"/>
</dbReference>
<proteinExistence type="predicted"/>
<dbReference type="AlphaFoldDB" id="A0A3Q3AX98"/>
<dbReference type="InterPro" id="IPR032352">
    <property type="entry name" value="GIT1/2_CC"/>
</dbReference>
<feature type="region of interest" description="Disordered" evidence="11">
    <location>
        <begin position="615"/>
        <end position="636"/>
    </location>
</feature>
<dbReference type="PROSITE" id="PS50115">
    <property type="entry name" value="ARFGAP"/>
    <property type="match status" value="1"/>
</dbReference>
<dbReference type="InterPro" id="IPR037278">
    <property type="entry name" value="ARFGAP/RecO"/>
</dbReference>
<evidence type="ECO:0000313" key="13">
    <source>
        <dbReference type="Ensembl" id="ENSKMAP00000021758.1"/>
    </source>
</evidence>
<name>A0A3Q3AX98_KRYMA</name>
<reference evidence="13" key="1">
    <citation type="submission" date="2025-08" db="UniProtKB">
        <authorList>
            <consortium name="Ensembl"/>
        </authorList>
    </citation>
    <scope>IDENTIFICATION</scope>
</reference>
<dbReference type="FunFam" id="1.25.40.20:FF:000013">
    <property type="entry name" value="ARF GTPase-activating protein GIT1 isoform 1"/>
    <property type="match status" value="1"/>
</dbReference>
<dbReference type="PROSITE" id="PS50088">
    <property type="entry name" value="ANK_REPEAT"/>
    <property type="match status" value="1"/>
</dbReference>
<evidence type="ECO:0000256" key="7">
    <source>
        <dbReference type="ARBA" id="ARBA00023054"/>
    </source>
</evidence>
<dbReference type="Proteomes" id="UP000264800">
    <property type="component" value="Unplaced"/>
</dbReference>
<evidence type="ECO:0000256" key="5">
    <source>
        <dbReference type="ARBA" id="ARBA00022833"/>
    </source>
</evidence>
<keyword evidence="2" id="KW-0479">Metal-binding</keyword>
<dbReference type="GO" id="GO:0042074">
    <property type="term" value="P:cell migration involved in gastrulation"/>
    <property type="evidence" value="ECO:0007669"/>
    <property type="project" value="Ensembl"/>
</dbReference>
<dbReference type="Pfam" id="PF12796">
    <property type="entry name" value="Ank_2"/>
    <property type="match status" value="1"/>
</dbReference>
<organism evidence="13 14">
    <name type="scientific">Kryptolebias marmoratus</name>
    <name type="common">Mangrove killifish</name>
    <name type="synonym">Rivulus marmoratus</name>
    <dbReference type="NCBI Taxonomy" id="37003"/>
    <lineage>
        <taxon>Eukaryota</taxon>
        <taxon>Metazoa</taxon>
        <taxon>Chordata</taxon>
        <taxon>Craniata</taxon>
        <taxon>Vertebrata</taxon>
        <taxon>Euteleostomi</taxon>
        <taxon>Actinopterygii</taxon>
        <taxon>Neopterygii</taxon>
        <taxon>Teleostei</taxon>
        <taxon>Neoteleostei</taxon>
        <taxon>Acanthomorphata</taxon>
        <taxon>Ovalentaria</taxon>
        <taxon>Atherinomorphae</taxon>
        <taxon>Cyprinodontiformes</taxon>
        <taxon>Rivulidae</taxon>
        <taxon>Kryptolebias</taxon>
    </lineage>
</organism>
<evidence type="ECO:0000259" key="12">
    <source>
        <dbReference type="PROSITE" id="PS50115"/>
    </source>
</evidence>
<dbReference type="InterPro" id="IPR022018">
    <property type="entry name" value="GIT1_C"/>
</dbReference>
<feature type="region of interest" description="Disordered" evidence="11">
    <location>
        <begin position="482"/>
        <end position="545"/>
    </location>
</feature>
<dbReference type="PANTHER" id="PTHR46097:SF4">
    <property type="entry name" value="ARF GTPASE-ACTIVATING PROTEIN GIT2"/>
    <property type="match status" value="1"/>
</dbReference>
<dbReference type="InterPro" id="IPR036770">
    <property type="entry name" value="Ankyrin_rpt-contain_sf"/>
</dbReference>
<dbReference type="GO" id="GO:0036465">
    <property type="term" value="P:synaptic vesicle recycling"/>
    <property type="evidence" value="ECO:0007669"/>
    <property type="project" value="TreeGrafter"/>
</dbReference>
<dbReference type="Ensembl" id="ENSKMAT00000022039.1">
    <property type="protein sequence ID" value="ENSKMAP00000021758.1"/>
    <property type="gene ID" value="ENSKMAG00000016140.1"/>
</dbReference>
<dbReference type="PANTHER" id="PTHR46097">
    <property type="entry name" value="G PROTEIN-COUPLED RECEPTOR KINASE INTERACTING ARFGAP"/>
    <property type="match status" value="1"/>
</dbReference>
<dbReference type="InterPro" id="IPR001164">
    <property type="entry name" value="ArfGAP_dom"/>
</dbReference>
<evidence type="ECO:0000256" key="4">
    <source>
        <dbReference type="ARBA" id="ARBA00022771"/>
    </source>
</evidence>
<feature type="repeat" description="ANK" evidence="8">
    <location>
        <begin position="166"/>
        <end position="198"/>
    </location>
</feature>
<dbReference type="Gene3D" id="1.25.40.20">
    <property type="entry name" value="Ankyrin repeat-containing domain"/>
    <property type="match status" value="1"/>
</dbReference>
<dbReference type="GO" id="GO:0008277">
    <property type="term" value="P:regulation of G protein-coupled receptor signaling pathway"/>
    <property type="evidence" value="ECO:0007669"/>
    <property type="project" value="TreeGrafter"/>
</dbReference>
<dbReference type="SMART" id="SM00105">
    <property type="entry name" value="ArfGap"/>
    <property type="match status" value="1"/>
</dbReference>
<dbReference type="GO" id="GO:0022604">
    <property type="term" value="P:regulation of cell morphogenesis"/>
    <property type="evidence" value="ECO:0007669"/>
    <property type="project" value="Ensembl"/>
</dbReference>
<feature type="compositionally biased region" description="Basic and acidic residues" evidence="11">
    <location>
        <begin position="568"/>
        <end position="580"/>
    </location>
</feature>
<dbReference type="GO" id="GO:0031267">
    <property type="term" value="F:small GTPase binding"/>
    <property type="evidence" value="ECO:0007669"/>
    <property type="project" value="TreeGrafter"/>
</dbReference>
<dbReference type="Gene3D" id="1.10.220.150">
    <property type="entry name" value="Arf GTPase activating protein"/>
    <property type="match status" value="1"/>
</dbReference>